<organism evidence="2">
    <name type="scientific">Tanacetum cinerariifolium</name>
    <name type="common">Dalmatian daisy</name>
    <name type="synonym">Chrysanthemum cinerariifolium</name>
    <dbReference type="NCBI Taxonomy" id="118510"/>
    <lineage>
        <taxon>Eukaryota</taxon>
        <taxon>Viridiplantae</taxon>
        <taxon>Streptophyta</taxon>
        <taxon>Embryophyta</taxon>
        <taxon>Tracheophyta</taxon>
        <taxon>Spermatophyta</taxon>
        <taxon>Magnoliopsida</taxon>
        <taxon>eudicotyledons</taxon>
        <taxon>Gunneridae</taxon>
        <taxon>Pentapetalae</taxon>
        <taxon>asterids</taxon>
        <taxon>campanulids</taxon>
        <taxon>Asterales</taxon>
        <taxon>Asteraceae</taxon>
        <taxon>Asteroideae</taxon>
        <taxon>Anthemideae</taxon>
        <taxon>Anthemidinae</taxon>
        <taxon>Tanacetum</taxon>
    </lineage>
</organism>
<feature type="region of interest" description="Disordered" evidence="1">
    <location>
        <begin position="137"/>
        <end position="193"/>
    </location>
</feature>
<evidence type="ECO:0008006" key="3">
    <source>
        <dbReference type="Google" id="ProtNLM"/>
    </source>
</evidence>
<comment type="caution">
    <text evidence="2">The sequence shown here is derived from an EMBL/GenBank/DDBJ whole genome shotgun (WGS) entry which is preliminary data.</text>
</comment>
<proteinExistence type="predicted"/>
<name>A0A6L2MY31_TANCI</name>
<feature type="compositionally biased region" description="Basic residues" evidence="1">
    <location>
        <begin position="137"/>
        <end position="146"/>
    </location>
</feature>
<evidence type="ECO:0000313" key="2">
    <source>
        <dbReference type="EMBL" id="GEU78760.1"/>
    </source>
</evidence>
<gene>
    <name evidence="2" type="ORF">Tci_050738</name>
</gene>
<dbReference type="EMBL" id="BKCJ010007737">
    <property type="protein sequence ID" value="GEU78760.1"/>
    <property type="molecule type" value="Genomic_DNA"/>
</dbReference>
<dbReference type="AlphaFoldDB" id="A0A6L2MY31"/>
<evidence type="ECO:0000256" key="1">
    <source>
        <dbReference type="SAM" id="MobiDB-lite"/>
    </source>
</evidence>
<sequence>MFIEFVIQNQFFSYSLKDFAQILDIPCEGACAFTDRWSLDELAYGVPSDGPYQTNLSSPKDITSSIRINREGQVCHIRHEEEIDVQEYQVLTHEIETTLKPLEEIIRENVFCLGESYVLYIRVMNPLIAQLEWKPRKDRGTRRGRHSTYSSTFNEPSSSHLNDNDDDGNNKGTSHASTHSPIRYVNSLTNKVP</sequence>
<protein>
    <recommendedName>
        <fullName evidence="3">Pentatricopeptide repeat-containing protein</fullName>
    </recommendedName>
</protein>
<feature type="compositionally biased region" description="Polar residues" evidence="1">
    <location>
        <begin position="171"/>
        <end position="193"/>
    </location>
</feature>
<reference evidence="2" key="1">
    <citation type="journal article" date="2019" name="Sci. Rep.">
        <title>Draft genome of Tanacetum cinerariifolium, the natural source of mosquito coil.</title>
        <authorList>
            <person name="Yamashiro T."/>
            <person name="Shiraishi A."/>
            <person name="Satake H."/>
            <person name="Nakayama K."/>
        </authorList>
    </citation>
    <scope>NUCLEOTIDE SEQUENCE</scope>
</reference>
<accession>A0A6L2MY31</accession>
<feature type="compositionally biased region" description="Polar residues" evidence="1">
    <location>
        <begin position="147"/>
        <end position="161"/>
    </location>
</feature>